<evidence type="ECO:0000256" key="1">
    <source>
        <dbReference type="ARBA" id="ARBA00023015"/>
    </source>
</evidence>
<feature type="DNA-binding region" description="H-T-H motif" evidence="4">
    <location>
        <begin position="244"/>
        <end position="263"/>
    </location>
</feature>
<dbReference type="PROSITE" id="PS50977">
    <property type="entry name" value="HTH_TETR_2"/>
    <property type="match status" value="2"/>
</dbReference>
<dbReference type="Proteomes" id="UP001206067">
    <property type="component" value="Unassembled WGS sequence"/>
</dbReference>
<evidence type="ECO:0000256" key="3">
    <source>
        <dbReference type="ARBA" id="ARBA00023163"/>
    </source>
</evidence>
<dbReference type="EMBL" id="JANKHH010000003">
    <property type="protein sequence ID" value="MCR2833520.1"/>
    <property type="molecule type" value="Genomic_DNA"/>
</dbReference>
<dbReference type="Gene3D" id="1.10.10.60">
    <property type="entry name" value="Homeodomain-like"/>
    <property type="match status" value="2"/>
</dbReference>
<dbReference type="Pfam" id="PF17932">
    <property type="entry name" value="TetR_C_24"/>
    <property type="match status" value="1"/>
</dbReference>
<reference evidence="6 7" key="1">
    <citation type="submission" date="2022-08" db="EMBL/GenBank/DDBJ databases">
        <title>Polyphasic taxonomy analysis of Qipengyuania sp.RS5-5.</title>
        <authorList>
            <person name="Xamxidin M."/>
            <person name="Wu M."/>
        </authorList>
    </citation>
    <scope>NUCLEOTIDE SEQUENCE [LARGE SCALE GENOMIC DNA]</scope>
    <source>
        <strain evidence="6 7">RS5-5</strain>
    </source>
</reference>
<dbReference type="InterPro" id="IPR001647">
    <property type="entry name" value="HTH_TetR"/>
</dbReference>
<dbReference type="PRINTS" id="PR00455">
    <property type="entry name" value="HTHTETR"/>
</dbReference>
<proteinExistence type="predicted"/>
<organism evidence="6 7">
    <name type="scientific">Parerythrobacter lacustris</name>
    <dbReference type="NCBI Taxonomy" id="2969984"/>
    <lineage>
        <taxon>Bacteria</taxon>
        <taxon>Pseudomonadati</taxon>
        <taxon>Pseudomonadota</taxon>
        <taxon>Alphaproteobacteria</taxon>
        <taxon>Sphingomonadales</taxon>
        <taxon>Erythrobacteraceae</taxon>
        <taxon>Parerythrobacter</taxon>
    </lineage>
</organism>
<accession>A0ABT1XS56</accession>
<feature type="domain" description="HTH tetR-type" evidence="5">
    <location>
        <begin position="221"/>
        <end position="281"/>
    </location>
</feature>
<dbReference type="SUPFAM" id="SSF48498">
    <property type="entry name" value="Tetracyclin repressor-like, C-terminal domain"/>
    <property type="match status" value="1"/>
</dbReference>
<dbReference type="RefSeq" id="WP_257595285.1">
    <property type="nucleotide sequence ID" value="NZ_JANKHH010000003.1"/>
</dbReference>
<protein>
    <submittedName>
        <fullName evidence="6">TetR family transcriptional regulator</fullName>
    </submittedName>
</protein>
<dbReference type="Gene3D" id="1.10.357.10">
    <property type="entry name" value="Tetracycline Repressor, domain 2"/>
    <property type="match status" value="2"/>
</dbReference>
<name>A0ABT1XS56_9SPHN</name>
<comment type="caution">
    <text evidence="6">The sequence shown here is derived from an EMBL/GenBank/DDBJ whole genome shotgun (WGS) entry which is preliminary data.</text>
</comment>
<dbReference type="InterPro" id="IPR009057">
    <property type="entry name" value="Homeodomain-like_sf"/>
</dbReference>
<dbReference type="Pfam" id="PF00440">
    <property type="entry name" value="TetR_N"/>
    <property type="match status" value="2"/>
</dbReference>
<dbReference type="PANTHER" id="PTHR30055:SF234">
    <property type="entry name" value="HTH-TYPE TRANSCRIPTIONAL REGULATOR BETI"/>
    <property type="match status" value="1"/>
</dbReference>
<dbReference type="PANTHER" id="PTHR30055">
    <property type="entry name" value="HTH-TYPE TRANSCRIPTIONAL REGULATOR RUTR"/>
    <property type="match status" value="1"/>
</dbReference>
<dbReference type="InterPro" id="IPR036271">
    <property type="entry name" value="Tet_transcr_reg_TetR-rel_C_sf"/>
</dbReference>
<evidence type="ECO:0000256" key="4">
    <source>
        <dbReference type="PROSITE-ProRule" id="PRU00335"/>
    </source>
</evidence>
<gene>
    <name evidence="6" type="ORF">NSO95_06155</name>
</gene>
<evidence type="ECO:0000256" key="2">
    <source>
        <dbReference type="ARBA" id="ARBA00023125"/>
    </source>
</evidence>
<evidence type="ECO:0000259" key="5">
    <source>
        <dbReference type="PROSITE" id="PS50977"/>
    </source>
</evidence>
<keyword evidence="2 4" id="KW-0238">DNA-binding</keyword>
<keyword evidence="1" id="KW-0805">Transcription regulation</keyword>
<feature type="domain" description="HTH tetR-type" evidence="5">
    <location>
        <begin position="12"/>
        <end position="72"/>
    </location>
</feature>
<sequence>MAGNETGTKRFGEKRDAIVHAASVLISQVGVQATTLSEVARAIGLNATSVTYYFPRKDALIVAVYEATLDLMEHMAQTALAEPTPEARLRKYIAQHIALRERIRRGERGLITALSEIRTLGEENQEKLTSRYRGVVDTVRSFFGDLQSSERRALYSARAHILLEAMMWWPVWSLRYSVLDFPRVEERMFDILAYGLPAKRGEWLPFELSDRVWRTTSNDEASHNEDFLRAATIMINERGYRGASVNRIAEALNVTKGSFYHHHEAKDDLVLACFQKSYDRLSATQMAGQRASGDYWTRLASVLRELLDVQFFDEMPLLRTTALQALENDHKVDVVMRSNRLARRFAGMLIDGVADGSIRPIDPLVASQIIMSTLNGAYEARRWAARFDDSELAIRTYASALSEGFLTEN</sequence>
<dbReference type="InterPro" id="IPR041490">
    <property type="entry name" value="KstR2_TetR_C"/>
</dbReference>
<dbReference type="SUPFAM" id="SSF46689">
    <property type="entry name" value="Homeodomain-like"/>
    <property type="match status" value="2"/>
</dbReference>
<feature type="DNA-binding region" description="H-T-H motif" evidence="4">
    <location>
        <begin position="35"/>
        <end position="54"/>
    </location>
</feature>
<keyword evidence="7" id="KW-1185">Reference proteome</keyword>
<evidence type="ECO:0000313" key="7">
    <source>
        <dbReference type="Proteomes" id="UP001206067"/>
    </source>
</evidence>
<keyword evidence="3" id="KW-0804">Transcription</keyword>
<dbReference type="InterPro" id="IPR050109">
    <property type="entry name" value="HTH-type_TetR-like_transc_reg"/>
</dbReference>
<evidence type="ECO:0000313" key="6">
    <source>
        <dbReference type="EMBL" id="MCR2833520.1"/>
    </source>
</evidence>